<dbReference type="Proteomes" id="UP000011721">
    <property type="component" value="Chromosome"/>
</dbReference>
<keyword evidence="1" id="KW-0732">Signal</keyword>
<feature type="signal peptide" evidence="1">
    <location>
        <begin position="1"/>
        <end position="21"/>
    </location>
</feature>
<protein>
    <submittedName>
        <fullName evidence="2">Uncharacterized protein</fullName>
    </submittedName>
</protein>
<dbReference type="EMBL" id="CP003985">
    <property type="protein sequence ID" value="AGF77126.1"/>
    <property type="molecule type" value="Genomic_DNA"/>
</dbReference>
<dbReference type="RefSeq" id="WP_015402824.1">
    <property type="nucleotide sequence ID" value="NC_020304.1"/>
</dbReference>
<proteinExistence type="predicted"/>
<reference evidence="3" key="1">
    <citation type="journal article" date="2013" name="Stand. Genomic Sci.">
        <title>Complete genome sequence of Desulfocapsa sulfexigens, a marine deltaproteobacterium specialized in disproportionating inorganic sulfur compounds.</title>
        <authorList>
            <person name="Finster K.W."/>
            <person name="Kjeldsen K.U."/>
            <person name="Kube M."/>
            <person name="Reinhardt R."/>
            <person name="Mussmann M."/>
            <person name="Amann R."/>
            <person name="Schreiber L."/>
        </authorList>
    </citation>
    <scope>NUCLEOTIDE SEQUENCE [LARGE SCALE GENOMIC DNA]</scope>
    <source>
        <strain evidence="3">DSM 10523 / SB164P1</strain>
    </source>
</reference>
<sequence length="167" mass="18127">MKHFFSFTFILFLNLTIGLSAGICSQNKNNIDPCSLIATEKLSAIFPTLLKAEKQSVGPETVCNYLDKMDIPALIISVTRAGTSVHRSLSMLGSGYVIEDISGLGDEAAIAIQQANPRFGLKEGIAAMHIKKGDRSLTFSFFRISLMPDEPAFDKIKALAAEMIGKL</sequence>
<dbReference type="KEGG" id="dsf:UWK_00545"/>
<accession>M1PKX0</accession>
<evidence type="ECO:0000313" key="3">
    <source>
        <dbReference type="Proteomes" id="UP000011721"/>
    </source>
</evidence>
<gene>
    <name evidence="2" type="ordered locus">UWK_00545</name>
</gene>
<name>M1PKX0_DESSD</name>
<evidence type="ECO:0000256" key="1">
    <source>
        <dbReference type="SAM" id="SignalP"/>
    </source>
</evidence>
<keyword evidence="3" id="KW-1185">Reference proteome</keyword>
<organism evidence="2 3">
    <name type="scientific">Desulfocapsa sulfexigens (strain DSM 10523 / SB164P1)</name>
    <dbReference type="NCBI Taxonomy" id="1167006"/>
    <lineage>
        <taxon>Bacteria</taxon>
        <taxon>Pseudomonadati</taxon>
        <taxon>Thermodesulfobacteriota</taxon>
        <taxon>Desulfobulbia</taxon>
        <taxon>Desulfobulbales</taxon>
        <taxon>Desulfocapsaceae</taxon>
        <taxon>Desulfocapsa</taxon>
    </lineage>
</organism>
<dbReference type="HOGENOM" id="CLU_1591896_0_0_7"/>
<dbReference type="AlphaFoldDB" id="M1PKX0"/>
<evidence type="ECO:0000313" key="2">
    <source>
        <dbReference type="EMBL" id="AGF77126.1"/>
    </source>
</evidence>
<dbReference type="OrthoDB" id="9836871at2"/>
<feature type="chain" id="PRO_5004016453" evidence="1">
    <location>
        <begin position="22"/>
        <end position="167"/>
    </location>
</feature>
<dbReference type="STRING" id="1167006.UWK_00545"/>